<dbReference type="EMBL" id="JAMXQS010000010">
    <property type="protein sequence ID" value="MCO6052164.1"/>
    <property type="molecule type" value="Genomic_DNA"/>
</dbReference>
<protein>
    <submittedName>
        <fullName evidence="2">GPI inositol-deacylase</fullName>
    </submittedName>
</protein>
<reference evidence="2 3" key="1">
    <citation type="submission" date="2022-06" db="EMBL/GenBank/DDBJ databases">
        <title>Mesorhizobium sp. strain RP14 Genome sequencing and assembly.</title>
        <authorList>
            <person name="Kim I."/>
        </authorList>
    </citation>
    <scope>NUCLEOTIDE SEQUENCE [LARGE SCALE GENOMIC DNA]</scope>
    <source>
        <strain evidence="3">RP14(2022)</strain>
    </source>
</reference>
<gene>
    <name evidence="2" type="ORF">NGM99_20455</name>
</gene>
<accession>A0ABT1CBG9</accession>
<dbReference type="Proteomes" id="UP001205906">
    <property type="component" value="Unassembled WGS sequence"/>
</dbReference>
<organism evidence="2 3">
    <name type="scientific">Mesorhizobium liriopis</name>
    <dbReference type="NCBI Taxonomy" id="2953882"/>
    <lineage>
        <taxon>Bacteria</taxon>
        <taxon>Pseudomonadati</taxon>
        <taxon>Pseudomonadota</taxon>
        <taxon>Alphaproteobacteria</taxon>
        <taxon>Hyphomicrobiales</taxon>
        <taxon>Phyllobacteriaceae</taxon>
        <taxon>Mesorhizobium</taxon>
    </lineage>
</organism>
<comment type="caution">
    <text evidence="2">The sequence shown here is derived from an EMBL/GenBank/DDBJ whole genome shotgun (WGS) entry which is preliminary data.</text>
</comment>
<evidence type="ECO:0000313" key="2">
    <source>
        <dbReference type="EMBL" id="MCO6052164.1"/>
    </source>
</evidence>
<evidence type="ECO:0000313" key="3">
    <source>
        <dbReference type="Proteomes" id="UP001205906"/>
    </source>
</evidence>
<dbReference type="RefSeq" id="WP_252822401.1">
    <property type="nucleotide sequence ID" value="NZ_JAMXQS010000010.1"/>
</dbReference>
<sequence length="263" mass="28468">MTLSADASLAVDIPSPPSRLLLALELRALPELAAFGISYPLLRVAAPRGDGHPVLVLPGLSTSDRSTAPLRAILRRRNFAAVGWGLGINRGPHLGTLEAMSDRIKSLADESGRTISLVGWSLGGIYARQLSRLLPDHVRSVVTLASPFAGSPRATNVWRLYERYSGERIDQPRDYPGGPLSDPLPVPSSAVFSRSDGICSWQICVEKTGNQSESIEIRSSHCGMGFNPAAIFAVADRLAQSEGEWRPFHARGLRRLFFPASSF</sequence>
<dbReference type="Gene3D" id="3.40.50.1820">
    <property type="entry name" value="alpha/beta hydrolase"/>
    <property type="match status" value="1"/>
</dbReference>
<feature type="domain" description="AB hydrolase-1" evidence="1">
    <location>
        <begin position="54"/>
        <end position="176"/>
    </location>
</feature>
<dbReference type="InterPro" id="IPR029058">
    <property type="entry name" value="AB_hydrolase_fold"/>
</dbReference>
<dbReference type="SUPFAM" id="SSF53474">
    <property type="entry name" value="alpha/beta-Hydrolases"/>
    <property type="match status" value="1"/>
</dbReference>
<proteinExistence type="predicted"/>
<dbReference type="InterPro" id="IPR000073">
    <property type="entry name" value="AB_hydrolase_1"/>
</dbReference>
<keyword evidence="3" id="KW-1185">Reference proteome</keyword>
<dbReference type="Pfam" id="PF12697">
    <property type="entry name" value="Abhydrolase_6"/>
    <property type="match status" value="1"/>
</dbReference>
<evidence type="ECO:0000259" key="1">
    <source>
        <dbReference type="Pfam" id="PF12697"/>
    </source>
</evidence>
<name>A0ABT1CBG9_9HYPH</name>